<comment type="similarity">
    <text evidence="1">Belongs to the short-chain dehydrogenases/reductases (SDR) family.</text>
</comment>
<dbReference type="AlphaFoldDB" id="A0A6J4VI62"/>
<dbReference type="SMART" id="SM00822">
    <property type="entry name" value="PKS_KR"/>
    <property type="match status" value="1"/>
</dbReference>
<dbReference type="InterPro" id="IPR036291">
    <property type="entry name" value="NAD(P)-bd_dom_sf"/>
</dbReference>
<evidence type="ECO:0000259" key="3">
    <source>
        <dbReference type="SMART" id="SM00822"/>
    </source>
</evidence>
<dbReference type="Pfam" id="PF13561">
    <property type="entry name" value="adh_short_C2"/>
    <property type="match status" value="1"/>
</dbReference>
<accession>A0A6J4VI62</accession>
<dbReference type="PRINTS" id="PR00080">
    <property type="entry name" value="SDRFAMILY"/>
</dbReference>
<dbReference type="InterPro" id="IPR002347">
    <property type="entry name" value="SDR_fam"/>
</dbReference>
<protein>
    <submittedName>
        <fullName evidence="4">3-oxoacyl-[acyl-carrier protein] reductase</fullName>
        <ecNumber evidence="4">1.1.1.100</ecNumber>
    </submittedName>
</protein>
<dbReference type="PANTHER" id="PTHR45024:SF2">
    <property type="entry name" value="SCP2 DOMAIN-CONTAINING PROTEIN"/>
    <property type="match status" value="1"/>
</dbReference>
<dbReference type="EMBL" id="CADCWN010000217">
    <property type="protein sequence ID" value="CAA9578869.1"/>
    <property type="molecule type" value="Genomic_DNA"/>
</dbReference>
<organism evidence="4">
    <name type="scientific">uncultured Thermomicrobiales bacterium</name>
    <dbReference type="NCBI Taxonomy" id="1645740"/>
    <lineage>
        <taxon>Bacteria</taxon>
        <taxon>Pseudomonadati</taxon>
        <taxon>Thermomicrobiota</taxon>
        <taxon>Thermomicrobia</taxon>
        <taxon>Thermomicrobiales</taxon>
        <taxon>environmental samples</taxon>
    </lineage>
</organism>
<sequence length="338" mass="35723">MGTLDGKVALVTGAGRGIGRGIARLLAREGAAIVVNDLGSSLDGTGADVSVAEQVAREIDPSGERAVFNSHSVADFDGAGAMIGQAIDEFGRIDIVVNVAGILRDRMIFNMTPEEWQAVVDVHLKGTFNTCRWAAIRFREQGGGGRLINFTSSSAFGAAGQPNYAAAKAGIIGLTLSCASALARHGVTANAILPGAATRMIDSIPRTREAALAESGKLPSELAIGTERDPDNVASIVAYLASDAAQGVNGHLFAAYGYNIGLVSQPKIIKTLRADHRWTVEELCDVVPRAFAAELAENQNDPGIGEKMRGIPDEQWVEARPGLRFWGTKLEPYGEQVW</sequence>
<evidence type="ECO:0000313" key="4">
    <source>
        <dbReference type="EMBL" id="CAA9578869.1"/>
    </source>
</evidence>
<proteinExistence type="inferred from homology"/>
<dbReference type="Gene3D" id="3.40.50.720">
    <property type="entry name" value="NAD(P)-binding Rossmann-like Domain"/>
    <property type="match status" value="1"/>
</dbReference>
<dbReference type="InterPro" id="IPR051687">
    <property type="entry name" value="Peroxisomal_Beta-Oxidation"/>
</dbReference>
<dbReference type="SUPFAM" id="SSF51735">
    <property type="entry name" value="NAD(P)-binding Rossmann-fold domains"/>
    <property type="match status" value="1"/>
</dbReference>
<dbReference type="GO" id="GO:0004316">
    <property type="term" value="F:3-oxoacyl-[acyl-carrier-protein] reductase (NADPH) activity"/>
    <property type="evidence" value="ECO:0007669"/>
    <property type="project" value="UniProtKB-EC"/>
</dbReference>
<evidence type="ECO:0000256" key="2">
    <source>
        <dbReference type="ARBA" id="ARBA00023002"/>
    </source>
</evidence>
<dbReference type="EC" id="1.1.1.100" evidence="4"/>
<feature type="domain" description="Ketoreductase" evidence="3">
    <location>
        <begin position="7"/>
        <end position="195"/>
    </location>
</feature>
<dbReference type="PRINTS" id="PR00081">
    <property type="entry name" value="GDHRDH"/>
</dbReference>
<dbReference type="PANTHER" id="PTHR45024">
    <property type="entry name" value="DEHYDROGENASES, SHORT CHAIN"/>
    <property type="match status" value="1"/>
</dbReference>
<keyword evidence="2 4" id="KW-0560">Oxidoreductase</keyword>
<reference evidence="4" key="1">
    <citation type="submission" date="2020-02" db="EMBL/GenBank/DDBJ databases">
        <authorList>
            <person name="Meier V. D."/>
        </authorList>
    </citation>
    <scope>NUCLEOTIDE SEQUENCE</scope>
    <source>
        <strain evidence="4">AVDCRST_MAG18</strain>
    </source>
</reference>
<dbReference type="FunFam" id="3.40.50.720:FF:000084">
    <property type="entry name" value="Short-chain dehydrogenase reductase"/>
    <property type="match status" value="1"/>
</dbReference>
<evidence type="ECO:0000256" key="1">
    <source>
        <dbReference type="ARBA" id="ARBA00006484"/>
    </source>
</evidence>
<dbReference type="InterPro" id="IPR057326">
    <property type="entry name" value="KR_dom"/>
</dbReference>
<gene>
    <name evidence="4" type="ORF">AVDCRST_MAG18-2877</name>
</gene>
<name>A0A6J4VI62_9BACT</name>